<evidence type="ECO:0000313" key="1">
    <source>
        <dbReference type="EMBL" id="MBB5722293.1"/>
    </source>
</evidence>
<dbReference type="Gene3D" id="1.10.3700.10">
    <property type="entry name" value="AGR C 984p-like"/>
    <property type="match status" value="1"/>
</dbReference>
<dbReference type="Pfam" id="PF06748">
    <property type="entry name" value="DUF1217"/>
    <property type="match status" value="1"/>
</dbReference>
<dbReference type="SUPFAM" id="SSF158837">
    <property type="entry name" value="AGR C 984p-like"/>
    <property type="match status" value="1"/>
</dbReference>
<proteinExistence type="predicted"/>
<protein>
    <recommendedName>
        <fullName evidence="3">DUF1217 domain-containing protein</fullName>
    </recommendedName>
</protein>
<evidence type="ECO:0000313" key="2">
    <source>
        <dbReference type="Proteomes" id="UP000535415"/>
    </source>
</evidence>
<dbReference type="EMBL" id="JACIJM010000005">
    <property type="protein sequence ID" value="MBB5722293.1"/>
    <property type="molecule type" value="Genomic_DNA"/>
</dbReference>
<evidence type="ECO:0008006" key="3">
    <source>
        <dbReference type="Google" id="ProtNLM"/>
    </source>
</evidence>
<keyword evidence="2" id="KW-1185">Reference proteome</keyword>
<organism evidence="1 2">
    <name type="scientific">Yoonia ponticola</name>
    <dbReference type="NCBI Taxonomy" id="1524255"/>
    <lineage>
        <taxon>Bacteria</taxon>
        <taxon>Pseudomonadati</taxon>
        <taxon>Pseudomonadota</taxon>
        <taxon>Alphaproteobacteria</taxon>
        <taxon>Rhodobacterales</taxon>
        <taxon>Paracoccaceae</taxon>
        <taxon>Yoonia</taxon>
    </lineage>
</organism>
<comment type="caution">
    <text evidence="1">The sequence shown here is derived from an EMBL/GenBank/DDBJ whole genome shotgun (WGS) entry which is preliminary data.</text>
</comment>
<gene>
    <name evidence="1" type="ORF">FHS72_001919</name>
</gene>
<reference evidence="1 2" key="1">
    <citation type="submission" date="2020-08" db="EMBL/GenBank/DDBJ databases">
        <title>Genomic Encyclopedia of Type Strains, Phase IV (KMG-IV): sequencing the most valuable type-strain genomes for metagenomic binning, comparative biology and taxonomic classification.</title>
        <authorList>
            <person name="Goeker M."/>
        </authorList>
    </citation>
    <scope>NUCLEOTIDE SEQUENCE [LARGE SCALE GENOMIC DNA]</scope>
    <source>
        <strain evidence="1 2">DSM 101064</strain>
    </source>
</reference>
<dbReference type="Proteomes" id="UP000535415">
    <property type="component" value="Unassembled WGS sequence"/>
</dbReference>
<dbReference type="InterPro" id="IPR023157">
    <property type="entry name" value="AGR-C-984p-like_sf"/>
</dbReference>
<accession>A0A7W9BKN4</accession>
<dbReference type="RefSeq" id="WP_183528450.1">
    <property type="nucleotide sequence ID" value="NZ_JACIJM010000005.1"/>
</dbReference>
<sequence length="263" mass="29115">MSFQPLVPIGGYTGWKFLERTLVQQQQAFDESPTIKRVTENFREKISEIRTAEELVNDRDLLTVALGAFGLDDDINNKFFIQKILEEGTTDDDALANKLSDSRYAEFSKAFGFGDFSTPLTTTSIASEDIITRFERQSFEAAVGEQDNQLRLALNIGKALEDVTDSAKSTNAQWYALLGNAPLREVVQTALGLPTEVGSVDIDKQLETFKARSESVFGTDQIADFSGEDLQEKLVRLFLLRSSLSESTGYSSGNIALTLLATR</sequence>
<name>A0A7W9BKN4_9RHOB</name>
<dbReference type="InterPro" id="IPR010626">
    <property type="entry name" value="DUF1217"/>
</dbReference>
<dbReference type="AlphaFoldDB" id="A0A7W9BKN4"/>